<comment type="caution">
    <text evidence="2">The sequence shown here is derived from an EMBL/GenBank/DDBJ whole genome shotgun (WGS) entry which is preliminary data.</text>
</comment>
<dbReference type="AlphaFoldDB" id="A0AAW1N750"/>
<evidence type="ECO:0000256" key="1">
    <source>
        <dbReference type="SAM" id="Coils"/>
    </source>
</evidence>
<evidence type="ECO:0000313" key="2">
    <source>
        <dbReference type="EMBL" id="KAK9754193.1"/>
    </source>
</evidence>
<proteinExistence type="predicted"/>
<keyword evidence="1" id="KW-0175">Coiled coil</keyword>
<dbReference type="EMBL" id="JASPKY010000009">
    <property type="protein sequence ID" value="KAK9754193.1"/>
    <property type="molecule type" value="Genomic_DNA"/>
</dbReference>
<name>A0AAW1N750_POPJA</name>
<gene>
    <name evidence="2" type="ORF">QE152_g1648</name>
</gene>
<evidence type="ECO:0000313" key="3">
    <source>
        <dbReference type="Proteomes" id="UP001458880"/>
    </source>
</evidence>
<sequence>MSIKIGGRPGQGEAAVRLRRRPLSRGQIVSGDARETLPKIVKPPFACDGGPFLEDRLCREMPEKRCQKLLEEYELKKEKLEEKLEEEANSKCELKSAEIKTSVEKEKCKPLSEICPEIPKPEFKDECANPLHETVCIPVVDHQLSINKCRHVKACKAKMTKARECDSSNLKPCQTVPDCSTINKDMSIELRPCSAIESIAKCPIKVNPCDNVKPCPSKKVEEAKLTPATMSNRAPVKK</sequence>
<feature type="coiled-coil region" evidence="1">
    <location>
        <begin position="63"/>
        <end position="100"/>
    </location>
</feature>
<organism evidence="2 3">
    <name type="scientific">Popillia japonica</name>
    <name type="common">Japanese beetle</name>
    <dbReference type="NCBI Taxonomy" id="7064"/>
    <lineage>
        <taxon>Eukaryota</taxon>
        <taxon>Metazoa</taxon>
        <taxon>Ecdysozoa</taxon>
        <taxon>Arthropoda</taxon>
        <taxon>Hexapoda</taxon>
        <taxon>Insecta</taxon>
        <taxon>Pterygota</taxon>
        <taxon>Neoptera</taxon>
        <taxon>Endopterygota</taxon>
        <taxon>Coleoptera</taxon>
        <taxon>Polyphaga</taxon>
        <taxon>Scarabaeiformia</taxon>
        <taxon>Scarabaeidae</taxon>
        <taxon>Rutelinae</taxon>
        <taxon>Popillia</taxon>
    </lineage>
</organism>
<protein>
    <submittedName>
        <fullName evidence="2">Uncharacterized protein</fullName>
    </submittedName>
</protein>
<reference evidence="2 3" key="1">
    <citation type="journal article" date="2024" name="BMC Genomics">
        <title>De novo assembly and annotation of Popillia japonica's genome with initial clues to its potential as an invasive pest.</title>
        <authorList>
            <person name="Cucini C."/>
            <person name="Boschi S."/>
            <person name="Funari R."/>
            <person name="Cardaioli E."/>
            <person name="Iannotti N."/>
            <person name="Marturano G."/>
            <person name="Paoli F."/>
            <person name="Bruttini M."/>
            <person name="Carapelli A."/>
            <person name="Frati F."/>
            <person name="Nardi F."/>
        </authorList>
    </citation>
    <scope>NUCLEOTIDE SEQUENCE [LARGE SCALE GENOMIC DNA]</scope>
    <source>
        <strain evidence="2">DMR45628</strain>
    </source>
</reference>
<keyword evidence="3" id="KW-1185">Reference proteome</keyword>
<dbReference type="Proteomes" id="UP001458880">
    <property type="component" value="Unassembled WGS sequence"/>
</dbReference>
<accession>A0AAW1N750</accession>